<feature type="signal peptide" evidence="5">
    <location>
        <begin position="1"/>
        <end position="21"/>
    </location>
</feature>
<feature type="domain" description="Ig-like" evidence="6">
    <location>
        <begin position="24"/>
        <end position="111"/>
    </location>
</feature>
<evidence type="ECO:0000313" key="8">
    <source>
        <dbReference type="EMBL" id="CDS15652.1"/>
    </source>
</evidence>
<feature type="compositionally biased region" description="Low complexity" evidence="4">
    <location>
        <begin position="1401"/>
        <end position="1412"/>
    </location>
</feature>
<feature type="domain" description="Ig-like" evidence="6">
    <location>
        <begin position="215"/>
        <end position="301"/>
    </location>
</feature>
<dbReference type="InterPro" id="IPR003599">
    <property type="entry name" value="Ig_sub"/>
</dbReference>
<accession>A0A068WB64</accession>
<dbReference type="SMART" id="SM00060">
    <property type="entry name" value="FN3"/>
    <property type="match status" value="3"/>
</dbReference>
<feature type="compositionally biased region" description="Polar residues" evidence="4">
    <location>
        <begin position="1304"/>
        <end position="1313"/>
    </location>
</feature>
<protein>
    <submittedName>
        <fullName evidence="8 10">Roundabout 2</fullName>
    </submittedName>
</protein>
<dbReference type="PROSITE" id="PS50853">
    <property type="entry name" value="FN3"/>
    <property type="match status" value="1"/>
</dbReference>
<dbReference type="Pfam" id="PF13927">
    <property type="entry name" value="Ig_3"/>
    <property type="match status" value="1"/>
</dbReference>
<evidence type="ECO:0000256" key="5">
    <source>
        <dbReference type="SAM" id="SignalP"/>
    </source>
</evidence>
<feature type="compositionally biased region" description="Polar residues" evidence="4">
    <location>
        <begin position="1240"/>
        <end position="1252"/>
    </location>
</feature>
<dbReference type="Pfam" id="PF07679">
    <property type="entry name" value="I-set"/>
    <property type="match status" value="3"/>
</dbReference>
<reference evidence="8 9" key="1">
    <citation type="journal article" date="2013" name="Nature">
        <title>The genomes of four tapeworm species reveal adaptations to parasitism.</title>
        <authorList>
            <person name="Tsai I.J."/>
            <person name="Zarowiecki M."/>
            <person name="Holroyd N."/>
            <person name="Garciarrubio A."/>
            <person name="Sanchez-Flores A."/>
            <person name="Brooks K.L."/>
            <person name="Tracey A."/>
            <person name="Bobes R.J."/>
            <person name="Fragoso G."/>
            <person name="Sciutto E."/>
            <person name="Aslett M."/>
            <person name="Beasley H."/>
            <person name="Bennett H.M."/>
            <person name="Cai J."/>
            <person name="Camicia F."/>
            <person name="Clark R."/>
            <person name="Cucher M."/>
            <person name="De Silva N."/>
            <person name="Day T.A."/>
            <person name="Deplazes P."/>
            <person name="Estrada K."/>
            <person name="Fernandez C."/>
            <person name="Holland P.W."/>
            <person name="Hou J."/>
            <person name="Hu S."/>
            <person name="Huckvale T."/>
            <person name="Hung S.S."/>
            <person name="Kamenetzky L."/>
            <person name="Keane J.A."/>
            <person name="Kiss F."/>
            <person name="Koziol U."/>
            <person name="Lambert O."/>
            <person name="Liu K."/>
            <person name="Luo X."/>
            <person name="Luo Y."/>
            <person name="Macchiaroli N."/>
            <person name="Nichol S."/>
            <person name="Paps J."/>
            <person name="Parkinson J."/>
            <person name="Pouchkina-Stantcheva N."/>
            <person name="Riddiford N."/>
            <person name="Rosenzvit M."/>
            <person name="Salinas G."/>
            <person name="Wasmuth J.D."/>
            <person name="Zamanian M."/>
            <person name="Zheng Y."/>
            <person name="Cai X."/>
            <person name="Soberon X."/>
            <person name="Olson P.D."/>
            <person name="Laclette J.P."/>
            <person name="Brehm K."/>
            <person name="Berriman M."/>
            <person name="Garciarrubio A."/>
            <person name="Bobes R.J."/>
            <person name="Fragoso G."/>
            <person name="Sanchez-Flores A."/>
            <person name="Estrada K."/>
            <person name="Cevallos M.A."/>
            <person name="Morett E."/>
            <person name="Gonzalez V."/>
            <person name="Portillo T."/>
            <person name="Ochoa-Leyva A."/>
            <person name="Jose M.V."/>
            <person name="Sciutto E."/>
            <person name="Landa A."/>
            <person name="Jimenez L."/>
            <person name="Valdes V."/>
            <person name="Carrero J.C."/>
            <person name="Larralde C."/>
            <person name="Morales-Montor J."/>
            <person name="Limon-Lason J."/>
            <person name="Soberon X."/>
            <person name="Laclette J.P."/>
        </authorList>
    </citation>
    <scope>NUCLEOTIDE SEQUENCE [LARGE SCALE GENOMIC DNA]</scope>
</reference>
<proteinExistence type="predicted"/>
<dbReference type="InterPro" id="IPR013098">
    <property type="entry name" value="Ig_I-set"/>
</dbReference>
<organism evidence="8">
    <name type="scientific">Echinococcus granulosus</name>
    <name type="common">Hydatid tapeworm</name>
    <dbReference type="NCBI Taxonomy" id="6210"/>
    <lineage>
        <taxon>Eukaryota</taxon>
        <taxon>Metazoa</taxon>
        <taxon>Spiralia</taxon>
        <taxon>Lophotrochozoa</taxon>
        <taxon>Platyhelminthes</taxon>
        <taxon>Cestoda</taxon>
        <taxon>Eucestoda</taxon>
        <taxon>Cyclophyllidea</taxon>
        <taxon>Taeniidae</taxon>
        <taxon>Echinococcus</taxon>
        <taxon>Echinococcus granulosus group</taxon>
    </lineage>
</organism>
<feature type="region of interest" description="Disordered" evidence="4">
    <location>
        <begin position="1304"/>
        <end position="1336"/>
    </location>
</feature>
<feature type="domain" description="Ig-like" evidence="6">
    <location>
        <begin position="123"/>
        <end position="210"/>
    </location>
</feature>
<dbReference type="InterPro" id="IPR003961">
    <property type="entry name" value="FN3_dom"/>
</dbReference>
<dbReference type="SUPFAM" id="SSF48726">
    <property type="entry name" value="Immunoglobulin"/>
    <property type="match status" value="5"/>
</dbReference>
<feature type="domain" description="Ig-like" evidence="6">
    <location>
        <begin position="306"/>
        <end position="396"/>
    </location>
</feature>
<feature type="domain" description="Fibronectin type-III" evidence="7">
    <location>
        <begin position="920"/>
        <end position="1020"/>
    </location>
</feature>
<evidence type="ECO:0000259" key="7">
    <source>
        <dbReference type="PROSITE" id="PS50853"/>
    </source>
</evidence>
<dbReference type="InterPro" id="IPR013783">
    <property type="entry name" value="Ig-like_fold"/>
</dbReference>
<reference evidence="10" key="3">
    <citation type="submission" date="2020-10" db="UniProtKB">
        <authorList>
            <consortium name="WormBaseParasite"/>
        </authorList>
    </citation>
    <scope>IDENTIFICATION</scope>
</reference>
<name>A0A068WB64_ECHGR</name>
<evidence type="ECO:0000256" key="1">
    <source>
        <dbReference type="ARBA" id="ARBA00022737"/>
    </source>
</evidence>
<dbReference type="EMBL" id="LK028576">
    <property type="protein sequence ID" value="CDS15652.1"/>
    <property type="molecule type" value="Genomic_DNA"/>
</dbReference>
<evidence type="ECO:0000259" key="6">
    <source>
        <dbReference type="PROSITE" id="PS50835"/>
    </source>
</evidence>
<sequence length="1663" mass="181504">MAFGVLLYALLLFLFAFSTFSKKPIITHGVTETFGYENQMTSLQCRVRNDGPVAIDWYRNKSKLSETLEYRIESTKLSDDIIISELFFRISRKTVGAYYCNSSNEFGWTVSSLANVFIAFMEEDFIVEPQSKAPSIGETVILLCEPPSGSPKPVVIWYKDGKEVELSSRIQIVDGTNLRIEKVAWVDAGIYFCVAKSPAFEKSSKKAYLHVRQRPLFLVAPESQTVPVNGIVEFACRVSGEPLPTLTWRRDPPVPAISTTRSMLLADGSLKLMNIQLEDAGDYVCQASNDGGVIEAVARLTIRSPPGFVETPPGNAVFLEGTRTQLVCLATGLPVPEIRWINQRTSEYYLNWIKSTSQRITVTKTGSLIFSTVRISDSGTYECRASSSAGFTRTVIHLFVQPNPHLFPGRIGIATKSVFINPRKNMNELRLVCSAPNLSEFYGYMASGTLNATEVGTFNPFTTFKGSWYKDKMAITLSASSNERFRSDAENSLIIKPVHHSDVGNYSCMVLGMMNKRVAFWHIPITSTSLTDRFSKLSLASEAPRPPFNVTVLGVGDTWISLTWDYESLKGTDSDVEFQVFYLLQFHNSTYLPSHRAKPFNLAQVVKDPNYQDYKLPVDFGTVNGGQYPIDVWESAVESTRERRFRLAGLLPDSGYWVEVRASNLHLWSRGALVNHIVYTAQSTPSSQTSNAHPLESGKAAEDFQDLSTRVNSIMFLGVSARSLSASEMFISWAVQPTNGAIGLVDGFQIVAKPVFMSRCSARAASHVKDLTSPSTFGVKQRFRLGYDDMIPPTTEQAHCSFSSKQLIERFRQASVNTAHVSSGNAVPEKFLIVSRIVSRESPNTGAVIGGLHPFTCYEITVKAFKDDQTYGRIWSRETPAELVLSLDSAPSEAPQLISAHWLSGIAPQNMFYFPFLFGNVSYYSSKYPITSSAIRIKWMPLDLYLAHGTLIGYSIHLIANDSNYTQSQKVSPDVSTHDLIDLNPNVEYTIFLAGITCRGEGVRGPGYRMPIFGRTVHPPSSVTGSSSKTAPFPVWAYGAVSGILIAWLLIGCLFVTCLRRHKSQHASPGYCCFGTPSATKPIKRDQTAFKMSSRKANNSFVSPVNTSGTKSSHTITTTTEVQDYPPSASHSAALLKCKASRNGSGVEVQRLLKGVESSCDPTMLMLNSSSASSPTNTTSNQDCFRGHGLPLTAGVPYPTGVGSFQPATPPGAYNMINSLPGFSSGPPNGRLLHYEAQQNDPQLQNSISSRSKTPHEVPPYASSNVLPPEMNQSSWNPATEVDHSVNDHPTMPAGVVRPIWTNQPPQQQQHRSPVSEHAAMSTIPPPPPYPPPPLPGGGKVVAPLFSLPPVPSHPTNTTTGTTQEALRHLSDDGSLPSGGSYLSGYYAAEGCQVQHHSPYSLQHQQQQFHLSVDPRQTSSEQSAAAGGGTSGGSSSLSSNHLRSPPLVHRPRYQPFATCASLQPQTQSQQQRGGLGDSAGSSGHSIMTPHSPALVGPHGYMTGGTASSNDSATSVPPNFPPSARDSRLMQAGHFAMKSTSNSSGSQSSGRAFLPTNITPSYQTTEHVYIQPPLGLANTHYEHRLSIGDNMTYSEVNSTTDMREADNEEEDEETDFDEIHSCSVYGQTSSIGKSSLSHPMVLNQPRAAMVAHHSSASESPKLLA</sequence>
<dbReference type="SMART" id="SM00409">
    <property type="entry name" value="IG"/>
    <property type="match status" value="5"/>
</dbReference>
<keyword evidence="1" id="KW-0677">Repeat</keyword>
<feature type="domain" description="Ig-like" evidence="6">
    <location>
        <begin position="402"/>
        <end position="519"/>
    </location>
</feature>
<dbReference type="FunFam" id="2.60.40.10:FF:000032">
    <property type="entry name" value="palladin isoform X1"/>
    <property type="match status" value="1"/>
</dbReference>
<dbReference type="PANTHER" id="PTHR44170">
    <property type="entry name" value="PROTEIN SIDEKICK"/>
    <property type="match status" value="1"/>
</dbReference>
<reference evidence="8" key="2">
    <citation type="submission" date="2014-06" db="EMBL/GenBank/DDBJ databases">
        <authorList>
            <person name="Aslett M."/>
        </authorList>
    </citation>
    <scope>NUCLEOTIDE SEQUENCE</scope>
</reference>
<dbReference type="InterPro" id="IPR007110">
    <property type="entry name" value="Ig-like_dom"/>
</dbReference>
<dbReference type="InterPro" id="IPR003598">
    <property type="entry name" value="Ig_sub2"/>
</dbReference>
<dbReference type="InterPro" id="IPR036179">
    <property type="entry name" value="Ig-like_dom_sf"/>
</dbReference>
<dbReference type="GO" id="GO:0098609">
    <property type="term" value="P:cell-cell adhesion"/>
    <property type="evidence" value="ECO:0007669"/>
    <property type="project" value="TreeGrafter"/>
</dbReference>
<feature type="region of interest" description="Disordered" evidence="4">
    <location>
        <begin position="1462"/>
        <end position="1525"/>
    </location>
</feature>
<keyword evidence="5" id="KW-0732">Signal</keyword>
<feature type="compositionally biased region" description="Polar residues" evidence="4">
    <location>
        <begin position="1504"/>
        <end position="1516"/>
    </location>
</feature>
<dbReference type="Gene3D" id="2.60.40.10">
    <property type="entry name" value="Immunoglobulins"/>
    <property type="match status" value="7"/>
</dbReference>
<keyword evidence="2" id="KW-1015">Disulfide bond</keyword>
<feature type="chain" id="PRO_5036289532" evidence="5">
    <location>
        <begin position="22"/>
        <end position="1663"/>
    </location>
</feature>
<keyword evidence="3" id="KW-0393">Immunoglobulin domain</keyword>
<feature type="region of interest" description="Disordered" evidence="4">
    <location>
        <begin position="1240"/>
        <end position="1261"/>
    </location>
</feature>
<dbReference type="OrthoDB" id="6234674at2759"/>
<dbReference type="Proteomes" id="UP000492820">
    <property type="component" value="Unassembled WGS sequence"/>
</dbReference>
<gene>
    <name evidence="10" type="primary">EGR_00090</name>
    <name evidence="8" type="ORF">EgrG_000805500</name>
</gene>
<evidence type="ECO:0000256" key="4">
    <source>
        <dbReference type="SAM" id="MobiDB-lite"/>
    </source>
</evidence>
<dbReference type="InterPro" id="IPR036116">
    <property type="entry name" value="FN3_sf"/>
</dbReference>
<dbReference type="SMART" id="SM00408">
    <property type="entry name" value="IGc2"/>
    <property type="match status" value="4"/>
</dbReference>
<evidence type="ECO:0000313" key="9">
    <source>
        <dbReference type="Proteomes" id="UP000492820"/>
    </source>
</evidence>
<dbReference type="SUPFAM" id="SSF49265">
    <property type="entry name" value="Fibronectin type III"/>
    <property type="match status" value="1"/>
</dbReference>
<evidence type="ECO:0000256" key="3">
    <source>
        <dbReference type="ARBA" id="ARBA00023319"/>
    </source>
</evidence>
<feature type="region of interest" description="Disordered" evidence="4">
    <location>
        <begin position="1401"/>
        <end position="1449"/>
    </location>
</feature>
<dbReference type="PROSITE" id="PS50835">
    <property type="entry name" value="IG_LIKE"/>
    <property type="match status" value="5"/>
</dbReference>
<dbReference type="PANTHER" id="PTHR44170:SF6">
    <property type="entry name" value="CONTACTIN"/>
    <property type="match status" value="1"/>
</dbReference>
<dbReference type="CDD" id="cd00063">
    <property type="entry name" value="FN3"/>
    <property type="match status" value="1"/>
</dbReference>
<dbReference type="WBParaSite" id="EgrG_000805500">
    <property type="protein sequence ID" value="EgrG_000805500"/>
    <property type="gene ID" value="EgrG_000805500"/>
</dbReference>
<evidence type="ECO:0000256" key="2">
    <source>
        <dbReference type="ARBA" id="ARBA00023157"/>
    </source>
</evidence>
<evidence type="ECO:0000313" key="10">
    <source>
        <dbReference type="WBParaSite" id="EgrG_000805500"/>
    </source>
</evidence>
<feature type="compositionally biased region" description="Pro residues" evidence="4">
    <location>
        <begin position="1324"/>
        <end position="1336"/>
    </location>
</feature>